<dbReference type="AlphaFoldDB" id="A0AAX3YPM9"/>
<feature type="region of interest" description="Disordered" evidence="1">
    <location>
        <begin position="1"/>
        <end position="23"/>
    </location>
</feature>
<reference evidence="2" key="1">
    <citation type="submission" date="2022-12" db="EMBL/GenBank/DDBJ databases">
        <authorList>
            <person name="Krivoruchko A.V."/>
            <person name="Elkin A."/>
        </authorList>
    </citation>
    <scope>NUCLEOTIDE SEQUENCE</scope>
    <source>
        <strain evidence="2">IEGM 249</strain>
    </source>
</reference>
<dbReference type="EMBL" id="CP130954">
    <property type="protein sequence ID" value="WLF51193.1"/>
    <property type="molecule type" value="Genomic_DNA"/>
</dbReference>
<dbReference type="RefSeq" id="WP_005567484.1">
    <property type="nucleotide sequence ID" value="NZ_CP130954.1"/>
</dbReference>
<dbReference type="Proteomes" id="UP001066327">
    <property type="component" value="Unassembled WGS sequence"/>
</dbReference>
<evidence type="ECO:0000256" key="1">
    <source>
        <dbReference type="SAM" id="MobiDB-lite"/>
    </source>
</evidence>
<name>A0AAX3YPM9_RHOOP</name>
<dbReference type="EMBL" id="JAPWIS010000034">
    <property type="protein sequence ID" value="MCZ4589648.1"/>
    <property type="molecule type" value="Genomic_DNA"/>
</dbReference>
<protein>
    <submittedName>
        <fullName evidence="3">Uncharacterized protein</fullName>
    </submittedName>
</protein>
<gene>
    <name evidence="2" type="ORF">O4328_39450</name>
    <name evidence="3" type="ORF">Q5707_38170</name>
</gene>
<evidence type="ECO:0000313" key="3">
    <source>
        <dbReference type="EMBL" id="WLF51193.1"/>
    </source>
</evidence>
<organism evidence="3 5">
    <name type="scientific">Rhodococcus opacus</name>
    <name type="common">Nocardia opaca</name>
    <dbReference type="NCBI Taxonomy" id="37919"/>
    <lineage>
        <taxon>Bacteria</taxon>
        <taxon>Bacillati</taxon>
        <taxon>Actinomycetota</taxon>
        <taxon>Actinomycetes</taxon>
        <taxon>Mycobacteriales</taxon>
        <taxon>Nocardiaceae</taxon>
        <taxon>Rhodococcus</taxon>
    </lineage>
</organism>
<sequence length="190" mass="20387">MSVTFTPEVEPTGFEVTDGEGGHERYASREAAYARMAELEQTREPLPGCTDPEVVRAYGGYLVEPVHGDQEIPWVNASNANARHLLRLLGLAPGLGADDVVCAIDAAAEDNQMTAGGEDELWGEESCEQFLGRTLLALAAPASAGVPAHEVGPRMIDCGRADDYDARRVTQLHDLTTWAIAHGASRITWG</sequence>
<evidence type="ECO:0000313" key="4">
    <source>
        <dbReference type="Proteomes" id="UP001066327"/>
    </source>
</evidence>
<keyword evidence="4" id="KW-1185">Reference proteome</keyword>
<proteinExistence type="predicted"/>
<accession>A0AAX3YPM9</accession>
<dbReference type="Proteomes" id="UP001231166">
    <property type="component" value="Plasmid pRho-VOC14-C342"/>
</dbReference>
<geneLocation type="plasmid" evidence="3 5">
    <name>pRho-VOC14-C342</name>
</geneLocation>
<reference evidence="3" key="2">
    <citation type="submission" date="2023-07" db="EMBL/GenBank/DDBJ databases">
        <title>Genomic analysis of Rhodococcus opacus VOC-14 with glycol ethers degradation activity.</title>
        <authorList>
            <person name="Narkevich D.A."/>
            <person name="Hlushen A.M."/>
            <person name="Akhremchuk A.E."/>
            <person name="Sikolenko M.A."/>
            <person name="Valentovich L.N."/>
        </authorList>
    </citation>
    <scope>NUCLEOTIDE SEQUENCE</scope>
    <source>
        <strain evidence="3">VOC-14</strain>
        <plasmid evidence="3">pRho-VOC14-C342</plasmid>
    </source>
</reference>
<evidence type="ECO:0000313" key="2">
    <source>
        <dbReference type="EMBL" id="MCZ4589648.1"/>
    </source>
</evidence>
<evidence type="ECO:0000313" key="5">
    <source>
        <dbReference type="Proteomes" id="UP001231166"/>
    </source>
</evidence>
<keyword evidence="3" id="KW-0614">Plasmid</keyword>